<accession>G1WJK1</accession>
<evidence type="ECO:0008006" key="3">
    <source>
        <dbReference type="Google" id="ProtNLM"/>
    </source>
</evidence>
<dbReference type="Gene3D" id="3.40.960.10">
    <property type="entry name" value="VSR Endonuclease"/>
    <property type="match status" value="1"/>
</dbReference>
<name>G1WJK1_9ACTN</name>
<dbReference type="AlphaFoldDB" id="G1WJK1"/>
<organism evidence="1 2">
    <name type="scientific">Collinsella tanakaei YIT 12063</name>
    <dbReference type="NCBI Taxonomy" id="742742"/>
    <lineage>
        <taxon>Bacteria</taxon>
        <taxon>Bacillati</taxon>
        <taxon>Actinomycetota</taxon>
        <taxon>Coriobacteriia</taxon>
        <taxon>Coriobacteriales</taxon>
        <taxon>Coriobacteriaceae</taxon>
        <taxon>Collinsella</taxon>
    </lineage>
</organism>
<sequence length="357" mass="39800">MGVLGMEKILCDISALKLYRVPPRYLYMMPNLPDFDTPFGRSELRGSPTVSEIFGLPIHALDTRRSLLHSTLVKPHRWDGPLPTGSILESPHDVSVTSPLLTLLMLAYRFSPIQLAMLLYEFVGKFTFFTPTQVLEEACRGLPPAPEWEFDGGWKMVRDAKGNPSGLWQRPPLLTMDQVHEFIDRGKGVRGRKKLAQAMRYVTGVTRSPFEACASMLLCAPRRLGGRGFSGVQNNFRIDLSEDARTICGLSYAEGDLTWLVTARHPTTIVECQGGMTHSGAEVSESDDDRALALENMGNDVLRITYKQISDEEKFDLFASHLGSKLGVRQNPPSSRMADAEKVLRQTILTDWSVLDG</sequence>
<dbReference type="Proteomes" id="UP000004830">
    <property type="component" value="Unassembled WGS sequence"/>
</dbReference>
<dbReference type="EMBL" id="ADLS01000019">
    <property type="protein sequence ID" value="EGX70067.1"/>
    <property type="molecule type" value="Genomic_DNA"/>
</dbReference>
<reference evidence="1 2" key="1">
    <citation type="submission" date="2011-06" db="EMBL/GenBank/DDBJ databases">
        <title>The Genome Sequence of Collinsella tanakaei YIT 12063.</title>
        <authorList>
            <consortium name="The Broad Institute Genome Sequencing Platform"/>
            <person name="Earl A."/>
            <person name="Ward D."/>
            <person name="Feldgarden M."/>
            <person name="Gevers D."/>
            <person name="Morotomi M."/>
            <person name="Young S.K."/>
            <person name="Zeng Q."/>
            <person name="Gargeya S."/>
            <person name="Fitzgerald M."/>
            <person name="Haas B."/>
            <person name="Abouelleil A."/>
            <person name="Alvarado L."/>
            <person name="Arachchi H.M."/>
            <person name="Berlin A."/>
            <person name="Brown A."/>
            <person name="Chapman S.B."/>
            <person name="Chen Z."/>
            <person name="Dunbar C."/>
            <person name="Freedman E."/>
            <person name="Gearin G."/>
            <person name="Gellesch M."/>
            <person name="Goldberg J."/>
            <person name="Griggs A."/>
            <person name="Gujja S."/>
            <person name="Heiman D."/>
            <person name="Howarth C."/>
            <person name="Larson L."/>
            <person name="Lui A."/>
            <person name="MacDonald P.J.P."/>
            <person name="Mehta T."/>
            <person name="Montmayeur A."/>
            <person name="Murphy C."/>
            <person name="Neiman D."/>
            <person name="Pearson M."/>
            <person name="Priest M."/>
            <person name="Roberts A."/>
            <person name="Saif S."/>
            <person name="Shea T."/>
            <person name="Shenoy N."/>
            <person name="Sisk P."/>
            <person name="Stolte C."/>
            <person name="Sykes S."/>
            <person name="Wortman J."/>
            <person name="Nusbaum C."/>
            <person name="Birren B."/>
        </authorList>
    </citation>
    <scope>NUCLEOTIDE SEQUENCE [LARGE SCALE GENOMIC DNA]</scope>
    <source>
        <strain evidence="1 2">YIT 12063</strain>
    </source>
</reference>
<dbReference type="HOGENOM" id="CLU_054526_0_0_11"/>
<comment type="caution">
    <text evidence="1">The sequence shown here is derived from an EMBL/GenBank/DDBJ whole genome shotgun (WGS) entry which is preliminary data.</text>
</comment>
<evidence type="ECO:0000313" key="1">
    <source>
        <dbReference type="EMBL" id="EGX70067.1"/>
    </source>
</evidence>
<dbReference type="PATRIC" id="fig|742742.3.peg.1488"/>
<dbReference type="eggNOG" id="COG2852">
    <property type="taxonomic scope" value="Bacteria"/>
</dbReference>
<evidence type="ECO:0000313" key="2">
    <source>
        <dbReference type="Proteomes" id="UP000004830"/>
    </source>
</evidence>
<gene>
    <name evidence="1" type="ORF">HMPREF9452_01514</name>
</gene>
<protein>
    <recommendedName>
        <fullName evidence="3">DUF559 domain-containing protein</fullName>
    </recommendedName>
</protein>
<keyword evidence="2" id="KW-1185">Reference proteome</keyword>
<proteinExistence type="predicted"/>